<dbReference type="EMBL" id="OOFM01000004">
    <property type="protein sequence ID" value="SPL63182.1"/>
    <property type="molecule type" value="Genomic_DNA"/>
</dbReference>
<comment type="similarity">
    <text evidence="1 2">Belongs to the outer membrane factor (OMF) (TC 1.B.17) family.</text>
</comment>
<name>A0A2P9HGG6_9HYPH</name>
<gene>
    <name evidence="4" type="ORF">OHAE_3114</name>
</gene>
<dbReference type="InterPro" id="IPR003423">
    <property type="entry name" value="OMP_efflux"/>
</dbReference>
<dbReference type="AlphaFoldDB" id="A0A2P9HGG6"/>
<dbReference type="Proteomes" id="UP000246073">
    <property type="component" value="Unassembled WGS sequence"/>
</dbReference>
<dbReference type="Gene3D" id="1.20.1600.10">
    <property type="entry name" value="Outer membrane efflux proteins (OEP)"/>
    <property type="match status" value="1"/>
</dbReference>
<evidence type="ECO:0000313" key="5">
    <source>
        <dbReference type="Proteomes" id="UP000246073"/>
    </source>
</evidence>
<keyword evidence="2" id="KW-0812">Transmembrane</keyword>
<evidence type="ECO:0000256" key="1">
    <source>
        <dbReference type="ARBA" id="ARBA00007613"/>
    </source>
</evidence>
<dbReference type="InterPro" id="IPR010131">
    <property type="entry name" value="MdtP/NodT-like"/>
</dbReference>
<keyword evidence="2" id="KW-1134">Transmembrane beta strand</keyword>
<keyword evidence="2" id="KW-0564">Palmitate</keyword>
<dbReference type="GO" id="GO:0015562">
    <property type="term" value="F:efflux transmembrane transporter activity"/>
    <property type="evidence" value="ECO:0007669"/>
    <property type="project" value="InterPro"/>
</dbReference>
<evidence type="ECO:0000313" key="4">
    <source>
        <dbReference type="EMBL" id="SPL63182.1"/>
    </source>
</evidence>
<protein>
    <submittedName>
        <fullName evidence="4">RND efflux system, outer membrane lipoprotein CmeC</fullName>
    </submittedName>
</protein>
<comment type="subcellular location">
    <subcellularLocation>
        <location evidence="2">Cell membrane</location>
        <topology evidence="2">Lipid-anchor</topology>
    </subcellularLocation>
</comment>
<dbReference type="SUPFAM" id="SSF56954">
    <property type="entry name" value="Outer membrane efflux proteins (OEP)"/>
    <property type="match status" value="1"/>
</dbReference>
<organism evidence="4 5">
    <name type="scientific">Ochrobactrum soli</name>
    <dbReference type="NCBI Taxonomy" id="2448455"/>
    <lineage>
        <taxon>Bacteria</taxon>
        <taxon>Pseudomonadati</taxon>
        <taxon>Pseudomonadota</taxon>
        <taxon>Alphaproteobacteria</taxon>
        <taxon>Hyphomicrobiales</taxon>
        <taxon>Brucellaceae</taxon>
        <taxon>Brucella/Ochrobactrum group</taxon>
        <taxon>Ochrobactrum</taxon>
    </lineage>
</organism>
<proteinExistence type="inferred from homology"/>
<feature type="region of interest" description="Disordered" evidence="3">
    <location>
        <begin position="126"/>
        <end position="150"/>
    </location>
</feature>
<dbReference type="Gene3D" id="2.20.200.10">
    <property type="entry name" value="Outer membrane efflux proteins (OEP)"/>
    <property type="match status" value="1"/>
</dbReference>
<keyword evidence="2" id="KW-0472">Membrane</keyword>
<evidence type="ECO:0000256" key="3">
    <source>
        <dbReference type="SAM" id="MobiDB-lite"/>
    </source>
</evidence>
<accession>A0A2P9HGG6</accession>
<dbReference type="PANTHER" id="PTHR30203">
    <property type="entry name" value="OUTER MEMBRANE CATION EFFLUX PROTEIN"/>
    <property type="match status" value="1"/>
</dbReference>
<dbReference type="PANTHER" id="PTHR30203:SF32">
    <property type="entry name" value="CATION EFFLUX SYSTEM PROTEIN CUSC"/>
    <property type="match status" value="1"/>
</dbReference>
<evidence type="ECO:0000256" key="2">
    <source>
        <dbReference type="RuleBase" id="RU362097"/>
    </source>
</evidence>
<reference evidence="5" key="1">
    <citation type="submission" date="2017-12" db="EMBL/GenBank/DDBJ databases">
        <authorList>
            <person name="Diaz M."/>
        </authorList>
    </citation>
    <scope>NUCLEOTIDE SEQUENCE [LARGE SCALE GENOMIC DNA]</scope>
    <source>
        <strain evidence="5">FI11154</strain>
    </source>
</reference>
<feature type="compositionally biased region" description="Low complexity" evidence="3">
    <location>
        <begin position="128"/>
        <end position="149"/>
    </location>
</feature>
<dbReference type="Pfam" id="PF02321">
    <property type="entry name" value="OEP"/>
    <property type="match status" value="2"/>
</dbReference>
<dbReference type="GO" id="GO:0005886">
    <property type="term" value="C:plasma membrane"/>
    <property type="evidence" value="ECO:0007669"/>
    <property type="project" value="UniProtKB-SubCell"/>
</dbReference>
<dbReference type="NCBIfam" id="TIGR01845">
    <property type="entry name" value="outer_NodT"/>
    <property type="match status" value="1"/>
</dbReference>
<sequence length="519" mass="55463">MSTNDLTRLAATFDHNPCTRQDQRVRRTMKVLATLCLVATVSGCVVGPDYQSPLINMPSNWGNKKQQKPAKPAELAEWWKRLNDPLLNAFVEEAVAGNLDVATAKARVREARATYRQSVGTLLPSLDGSASATRSRTGSSVSGTASTSSQFQSGLDASWEIDLFGANRRSVEAAKYGMDASEEDLRNTLVTLIGDVTTNYVEARGYQARAALARRTAASQRETATLTRNKFEAGASSAVDLSNASGQAASTEANIPDLEAAYAASVHRLSVLTGRAPAALAERMKKVKAIPKPKLPMPTGIPADILLSRPDVRLAERQYAQYTAKVGQAEAARYPGLSLTGDIATSATKIGDLGKSSSISWSFGPTLTVPIFNGGQLKAAVEMAQAQRDQYFIAYRSSILTGLEEVENAIVSLAQERIKSSKLATSARHYREAASLGRSLYQSGTQSFLDLLEAQRSLYSAEDSLIASQVLITTDYIALNKALGGGWSGAIEVSKPEVVDVNTGPRLPKRNAVATAAAN</sequence>
<keyword evidence="2 4" id="KW-0449">Lipoprotein</keyword>